<keyword evidence="4" id="KW-1185">Reference proteome</keyword>
<reference evidence="3 4" key="1">
    <citation type="submission" date="2019-12" db="EMBL/GenBank/DDBJ databases">
        <title>Nocardia sp. nov. ET3-3 isolated from soil.</title>
        <authorList>
            <person name="Kanchanasin P."/>
            <person name="Tanasupawat S."/>
            <person name="Yuki M."/>
            <person name="Kudo T."/>
        </authorList>
    </citation>
    <scope>NUCLEOTIDE SEQUENCE [LARGE SCALE GENOMIC DNA]</scope>
    <source>
        <strain evidence="3 4">ET3-3</strain>
    </source>
</reference>
<name>A0A7K1UUE4_9NOCA</name>
<protein>
    <recommendedName>
        <fullName evidence="5">VCBS repeat-containing protein</fullName>
    </recommendedName>
</protein>
<evidence type="ECO:0008006" key="5">
    <source>
        <dbReference type="Google" id="ProtNLM"/>
    </source>
</evidence>
<evidence type="ECO:0000256" key="2">
    <source>
        <dbReference type="SAM" id="Phobius"/>
    </source>
</evidence>
<dbReference type="InterPro" id="IPR028994">
    <property type="entry name" value="Integrin_alpha_N"/>
</dbReference>
<dbReference type="SUPFAM" id="SSF69318">
    <property type="entry name" value="Integrin alpha N-terminal domain"/>
    <property type="match status" value="1"/>
</dbReference>
<keyword evidence="2" id="KW-0472">Membrane</keyword>
<dbReference type="AlphaFoldDB" id="A0A7K1UUE4"/>
<dbReference type="PANTHER" id="PTHR46580:SF4">
    <property type="entry name" value="ATP_GTP-BINDING PROTEIN"/>
    <property type="match status" value="1"/>
</dbReference>
<evidence type="ECO:0000256" key="1">
    <source>
        <dbReference type="ARBA" id="ARBA00022729"/>
    </source>
</evidence>
<dbReference type="Gene3D" id="2.130.10.130">
    <property type="entry name" value="Integrin alpha, N-terminal"/>
    <property type="match status" value="2"/>
</dbReference>
<feature type="transmembrane region" description="Helical" evidence="2">
    <location>
        <begin position="80"/>
        <end position="107"/>
    </location>
</feature>
<dbReference type="PANTHER" id="PTHR46580">
    <property type="entry name" value="SENSOR KINASE-RELATED"/>
    <property type="match status" value="1"/>
</dbReference>
<proteinExistence type="predicted"/>
<keyword evidence="2" id="KW-1133">Transmembrane helix</keyword>
<sequence length="452" mass="46409">MVRTVRPGPSRTRHARITALPGITVCTVHEPGPRSSGNRPNCARGQVFPFRGVLESVATTVRWSHRDPGIPMQARVFRRLLVTAAVASAAVLTLPSAAWAAGAIAFAPAVDSPSGGSFPSWGPGPAPSGMAAADLDGDGNIDIVAADFQGDGPILMKGKGDGTFAPGTRVGSVGTGFGAVAIGDLNGDGKPDIAAQSWTQIVVFLNNGDGTFKKGQTYTTIEGAQQELFVADVNGDGKADVLSLLPTGVQTWLGNGDGTLKTGPVTTIAGTPAAFILGKFHAGGKVDMAINNDVTQQVEVFFGNGDGSFTRKGASTSGLITEDIRAADFDGDGIDDIVTADSFSFSTTLLVSDGQGGFRKTNRLNLSGLGPDSIAVGDFNHDGHMDAAMSAVLNSKIVIFTGNGDGTITKTGEYDVTTQPQTPVVADFNKDGKPDIAVAGDANTVSFLKNIS</sequence>
<dbReference type="Proteomes" id="UP000466794">
    <property type="component" value="Unassembled WGS sequence"/>
</dbReference>
<gene>
    <name evidence="3" type="ORF">GPX89_12030</name>
</gene>
<keyword evidence="2" id="KW-0812">Transmembrane</keyword>
<evidence type="ECO:0000313" key="3">
    <source>
        <dbReference type="EMBL" id="MVU77972.1"/>
    </source>
</evidence>
<comment type="caution">
    <text evidence="3">The sequence shown here is derived from an EMBL/GenBank/DDBJ whole genome shotgun (WGS) entry which is preliminary data.</text>
</comment>
<evidence type="ECO:0000313" key="4">
    <source>
        <dbReference type="Proteomes" id="UP000466794"/>
    </source>
</evidence>
<accession>A0A7K1UUE4</accession>
<organism evidence="3 4">
    <name type="scientific">Nocardia terrae</name>
    <dbReference type="NCBI Taxonomy" id="2675851"/>
    <lineage>
        <taxon>Bacteria</taxon>
        <taxon>Bacillati</taxon>
        <taxon>Actinomycetota</taxon>
        <taxon>Actinomycetes</taxon>
        <taxon>Mycobacteriales</taxon>
        <taxon>Nocardiaceae</taxon>
        <taxon>Nocardia</taxon>
    </lineage>
</organism>
<keyword evidence="1" id="KW-0732">Signal</keyword>
<dbReference type="EMBL" id="WRPP01000002">
    <property type="protein sequence ID" value="MVU77972.1"/>
    <property type="molecule type" value="Genomic_DNA"/>
</dbReference>
<dbReference type="Pfam" id="PF13517">
    <property type="entry name" value="FG-GAP_3"/>
    <property type="match status" value="3"/>
</dbReference>
<dbReference type="InterPro" id="IPR013517">
    <property type="entry name" value="FG-GAP"/>
</dbReference>